<dbReference type="GO" id="GO:0006896">
    <property type="term" value="P:Golgi to vacuole transport"/>
    <property type="evidence" value="ECO:0007669"/>
    <property type="project" value="UniProtKB-ARBA"/>
</dbReference>
<dbReference type="GO" id="GO:0043130">
    <property type="term" value="F:ubiquitin binding"/>
    <property type="evidence" value="ECO:0007669"/>
    <property type="project" value="InterPro"/>
</dbReference>
<dbReference type="InterPro" id="IPR008153">
    <property type="entry name" value="GAE_dom"/>
</dbReference>
<dbReference type="Pfam" id="PF00790">
    <property type="entry name" value="VHS"/>
    <property type="match status" value="1"/>
</dbReference>
<feature type="domain" description="GAE" evidence="8">
    <location>
        <begin position="446"/>
        <end position="558"/>
    </location>
</feature>
<dbReference type="CDD" id="cd16998">
    <property type="entry name" value="VHS_GGA_fungi"/>
    <property type="match status" value="1"/>
</dbReference>
<evidence type="ECO:0008006" key="12">
    <source>
        <dbReference type="Google" id="ProtNLM"/>
    </source>
</evidence>
<comment type="function">
    <text evidence="5">May play a role in the regulation of membrane traffic through the trans-Golgi network.</text>
</comment>
<dbReference type="Gene3D" id="1.20.5.170">
    <property type="match status" value="1"/>
</dbReference>
<dbReference type="GO" id="GO:0006895">
    <property type="term" value="P:Golgi to endosome transport"/>
    <property type="evidence" value="ECO:0007669"/>
    <property type="project" value="TreeGrafter"/>
</dbReference>
<dbReference type="FunFam" id="1.20.5.170:FF:000024">
    <property type="entry name" value="VHS domain-containing protein"/>
    <property type="match status" value="1"/>
</dbReference>
<dbReference type="Gene3D" id="1.20.58.160">
    <property type="match status" value="1"/>
</dbReference>
<dbReference type="InterPro" id="IPR052653">
    <property type="entry name" value="ARF-binding"/>
</dbReference>
<accession>A0A261Y2H7</accession>
<dbReference type="SUPFAM" id="SSF49348">
    <property type="entry name" value="Clathrin adaptor appendage domain"/>
    <property type="match status" value="1"/>
</dbReference>
<evidence type="ECO:0000256" key="2">
    <source>
        <dbReference type="ARBA" id="ARBA00022448"/>
    </source>
</evidence>
<evidence type="ECO:0000256" key="6">
    <source>
        <dbReference type="SAM" id="MobiDB-lite"/>
    </source>
</evidence>
<dbReference type="GO" id="GO:0043328">
    <property type="term" value="P:protein transport to vacuole involved in ubiquitin-dependent protein catabolic process via the multivesicular body sorting pathway"/>
    <property type="evidence" value="ECO:0007669"/>
    <property type="project" value="TreeGrafter"/>
</dbReference>
<dbReference type="InterPro" id="IPR008152">
    <property type="entry name" value="Clathrin_a/b/g-adaptin_app_Ig"/>
</dbReference>
<keyword evidence="4" id="KW-0333">Golgi apparatus</keyword>
<dbReference type="EMBL" id="MVBO01000030">
    <property type="protein sequence ID" value="OZJ04806.1"/>
    <property type="molecule type" value="Genomic_DNA"/>
</dbReference>
<feature type="compositionally biased region" description="Polar residues" evidence="6">
    <location>
        <begin position="411"/>
        <end position="446"/>
    </location>
</feature>
<dbReference type="PROSITE" id="PS50179">
    <property type="entry name" value="VHS"/>
    <property type="match status" value="1"/>
</dbReference>
<dbReference type="SMART" id="SM00809">
    <property type="entry name" value="Alpha_adaptinC2"/>
    <property type="match status" value="1"/>
</dbReference>
<dbReference type="Gene3D" id="2.60.40.1230">
    <property type="match status" value="1"/>
</dbReference>
<dbReference type="PROSITE" id="PS50909">
    <property type="entry name" value="GAT"/>
    <property type="match status" value="1"/>
</dbReference>
<sequence>MSLNLEICDTINKKAGNTPREAAIHIVRLVNVNNMNVAMLALTLLDNCVKNCGYPFHLQISTKEFLNELVRKFSERPPPIPNPVQQRILYLIKEWKVTIAENSRHKQDLVHIKDMYRLLRFKGYRFPGLKDESIHALAPTENLKSPEELEEEDRVAQSAKLQELIRRGRPQDLLEANELMKVMTGYDQRKKPNYKLEVKQELDRIKEKVILLGEMLDNIGPNDNLERDETIQELKTSCHNTQSKLQRWVSEEHENTDIDTLLSINDMINNVMRKYDDVKKGVYDTHYDLSGPDTSMGRTNGDAVKAQPSSLIDFDGDFATGNGSGANAGKATSGSNPNATSQGSLIDDLLGLSFSENNNLPFGMGGSISLGSQTATAPVSPKIDSPPLYTPQASTASSMVSSSNPLDDLLGSTQSSNQRIPTPQMSNTASPPMNSRSFTPTNDSGTLQDPIELLNRNGLRIVCTPSKRGNLTNLKASFSNLSQAEMTNLKFMVAVPKSMQLKMDPQTSSVVPPSTADAASQTLHITNPTKDRIRIRFKVTYQQHGVDMVQDGEHTFTQV</sequence>
<evidence type="ECO:0000256" key="4">
    <source>
        <dbReference type="ARBA" id="ARBA00023034"/>
    </source>
</evidence>
<dbReference type="InterPro" id="IPR038425">
    <property type="entry name" value="GAT_sf"/>
</dbReference>
<dbReference type="OrthoDB" id="2018246at2759"/>
<comment type="caution">
    <text evidence="10">The sequence shown here is derived from an EMBL/GenBank/DDBJ whole genome shotgun (WGS) entry which is preliminary data.</text>
</comment>
<keyword evidence="3" id="KW-0653">Protein transport</keyword>
<evidence type="ECO:0000259" key="9">
    <source>
        <dbReference type="PROSITE" id="PS50909"/>
    </source>
</evidence>
<dbReference type="CDD" id="cd14235">
    <property type="entry name" value="GAT_GGA_fungi"/>
    <property type="match status" value="1"/>
</dbReference>
<keyword evidence="11" id="KW-1185">Reference proteome</keyword>
<feature type="region of interest" description="Disordered" evidence="6">
    <location>
        <begin position="372"/>
        <end position="446"/>
    </location>
</feature>
<reference evidence="10 11" key="1">
    <citation type="journal article" date="2017" name="Mycologia">
        <title>Bifiguratus adelaidae, gen. et sp. nov., a new member of Mucoromycotina in endophytic and soil-dwelling habitats.</title>
        <authorList>
            <person name="Torres-Cruz T.J."/>
            <person name="Billingsley Tobias T.L."/>
            <person name="Almatruk M."/>
            <person name="Hesse C."/>
            <person name="Kuske C.R."/>
            <person name="Desiro A."/>
            <person name="Benucci G.M."/>
            <person name="Bonito G."/>
            <person name="Stajich J.E."/>
            <person name="Dunlap C."/>
            <person name="Arnold A.E."/>
            <person name="Porras-Alfaro A."/>
        </authorList>
    </citation>
    <scope>NUCLEOTIDE SEQUENCE [LARGE SCALE GENOMIC DNA]</scope>
    <source>
        <strain evidence="10 11">AZ0501</strain>
    </source>
</reference>
<dbReference type="Gene3D" id="1.25.40.90">
    <property type="match status" value="1"/>
</dbReference>
<gene>
    <name evidence="10" type="ORF">BZG36_01859</name>
</gene>
<dbReference type="PANTHER" id="PTHR47180:SF1">
    <property type="entry name" value="ADP-RIBOSYLATION FACTOR-BINDING PROTEIN GGA1-RELATED"/>
    <property type="match status" value="1"/>
</dbReference>
<name>A0A261Y2H7_9FUNG</name>
<comment type="subcellular location">
    <subcellularLocation>
        <location evidence="1">Golgi apparatus</location>
        <location evidence="1">trans-Golgi network</location>
    </subcellularLocation>
</comment>
<protein>
    <recommendedName>
        <fullName evidence="12">VHS domain-containing protein</fullName>
    </recommendedName>
</protein>
<dbReference type="PANTHER" id="PTHR47180">
    <property type="entry name" value="ADP-RIBOSYLATION FACTOR-BINDING PROTEIN GGA1-RELATED"/>
    <property type="match status" value="1"/>
</dbReference>
<evidence type="ECO:0000313" key="11">
    <source>
        <dbReference type="Proteomes" id="UP000242875"/>
    </source>
</evidence>
<dbReference type="GO" id="GO:0005829">
    <property type="term" value="C:cytosol"/>
    <property type="evidence" value="ECO:0007669"/>
    <property type="project" value="GOC"/>
</dbReference>
<dbReference type="InterPro" id="IPR013041">
    <property type="entry name" value="Clathrin_app_Ig-like_sf"/>
</dbReference>
<dbReference type="Pfam" id="PF02883">
    <property type="entry name" value="Alpha_adaptinC2"/>
    <property type="match status" value="1"/>
</dbReference>
<evidence type="ECO:0000259" key="8">
    <source>
        <dbReference type="PROSITE" id="PS50180"/>
    </source>
</evidence>
<evidence type="ECO:0000313" key="10">
    <source>
        <dbReference type="EMBL" id="OZJ04806.1"/>
    </source>
</evidence>
<evidence type="ECO:0000256" key="3">
    <source>
        <dbReference type="ARBA" id="ARBA00022927"/>
    </source>
</evidence>
<keyword evidence="2" id="KW-0813">Transport</keyword>
<dbReference type="InterPro" id="IPR004152">
    <property type="entry name" value="GAT_dom"/>
</dbReference>
<proteinExistence type="predicted"/>
<dbReference type="FunFam" id="1.25.40.90:FF:000008">
    <property type="entry name" value="VHS domain protein"/>
    <property type="match status" value="1"/>
</dbReference>
<dbReference type="Proteomes" id="UP000242875">
    <property type="component" value="Unassembled WGS sequence"/>
</dbReference>
<dbReference type="AlphaFoldDB" id="A0A261Y2H7"/>
<dbReference type="PROSITE" id="PS50180">
    <property type="entry name" value="GAE"/>
    <property type="match status" value="1"/>
</dbReference>
<evidence type="ECO:0000259" key="7">
    <source>
        <dbReference type="PROSITE" id="PS50179"/>
    </source>
</evidence>
<dbReference type="InterPro" id="IPR008942">
    <property type="entry name" value="ENTH_VHS"/>
</dbReference>
<evidence type="ECO:0000256" key="5">
    <source>
        <dbReference type="ARBA" id="ARBA00053552"/>
    </source>
</evidence>
<dbReference type="InterPro" id="IPR002014">
    <property type="entry name" value="VHS_dom"/>
</dbReference>
<dbReference type="GO" id="GO:0035091">
    <property type="term" value="F:phosphatidylinositol binding"/>
    <property type="evidence" value="ECO:0007669"/>
    <property type="project" value="InterPro"/>
</dbReference>
<evidence type="ECO:0000256" key="1">
    <source>
        <dbReference type="ARBA" id="ARBA00004601"/>
    </source>
</evidence>
<feature type="domain" description="VHS" evidence="7">
    <location>
        <begin position="1"/>
        <end position="127"/>
    </location>
</feature>
<dbReference type="SUPFAM" id="SSF89009">
    <property type="entry name" value="GAT-like domain"/>
    <property type="match status" value="1"/>
</dbReference>
<dbReference type="GO" id="GO:0005802">
    <property type="term" value="C:trans-Golgi network"/>
    <property type="evidence" value="ECO:0007669"/>
    <property type="project" value="UniProtKB-ARBA"/>
</dbReference>
<dbReference type="Pfam" id="PF03127">
    <property type="entry name" value="GAT"/>
    <property type="match status" value="1"/>
</dbReference>
<feature type="domain" description="GAT" evidence="9">
    <location>
        <begin position="154"/>
        <end position="280"/>
    </location>
</feature>
<feature type="compositionally biased region" description="Low complexity" evidence="6">
    <location>
        <begin position="394"/>
        <end position="403"/>
    </location>
</feature>
<dbReference type="SMART" id="SM00288">
    <property type="entry name" value="VHS"/>
    <property type="match status" value="1"/>
</dbReference>
<dbReference type="SUPFAM" id="SSF48464">
    <property type="entry name" value="ENTH/VHS domain"/>
    <property type="match status" value="1"/>
</dbReference>
<organism evidence="10 11">
    <name type="scientific">Bifiguratus adelaidae</name>
    <dbReference type="NCBI Taxonomy" id="1938954"/>
    <lineage>
        <taxon>Eukaryota</taxon>
        <taxon>Fungi</taxon>
        <taxon>Fungi incertae sedis</taxon>
        <taxon>Mucoromycota</taxon>
        <taxon>Mucoromycotina</taxon>
        <taxon>Endogonomycetes</taxon>
        <taxon>Endogonales</taxon>
        <taxon>Endogonales incertae sedis</taxon>
        <taxon>Bifiguratus</taxon>
    </lineage>
</organism>